<dbReference type="AlphaFoldDB" id="A0A0B0N8T4"/>
<dbReference type="OrthoDB" id="1924189at2759"/>
<name>A0A0B0N8T4_GOSAR</name>
<dbReference type="KEGG" id="gab:108468078"/>
<proteinExistence type="predicted"/>
<dbReference type="PROSITE" id="PS50005">
    <property type="entry name" value="TPR"/>
    <property type="match status" value="1"/>
</dbReference>
<feature type="domain" description="TmcB/TmcC TPR repeats" evidence="1">
    <location>
        <begin position="282"/>
        <end position="348"/>
    </location>
</feature>
<gene>
    <name evidence="2" type="ORF">F383_14066</name>
</gene>
<dbReference type="Gene3D" id="1.25.40.10">
    <property type="entry name" value="Tetratricopeptide repeat domain"/>
    <property type="match status" value="1"/>
</dbReference>
<evidence type="ECO:0000313" key="3">
    <source>
        <dbReference type="Proteomes" id="UP000032142"/>
    </source>
</evidence>
<comment type="caution">
    <text evidence="2">The sequence shown here is derived from an EMBL/GenBank/DDBJ whole genome shotgun (WGS) entry which is preliminary data.</text>
</comment>
<dbReference type="SUPFAM" id="SSF48452">
    <property type="entry name" value="TPR-like"/>
    <property type="match status" value="1"/>
</dbReference>
<keyword evidence="3" id="KW-1185">Reference proteome</keyword>
<dbReference type="InterPro" id="IPR019734">
    <property type="entry name" value="TPR_rpt"/>
</dbReference>
<dbReference type="EMBL" id="JRRC01523766">
    <property type="protein sequence ID" value="KHG09067.1"/>
    <property type="molecule type" value="Genomic_DNA"/>
</dbReference>
<dbReference type="Proteomes" id="UP000032142">
    <property type="component" value="Unassembled WGS sequence"/>
</dbReference>
<dbReference type="Pfam" id="PF25474">
    <property type="entry name" value="TPR_TmcB"/>
    <property type="match status" value="1"/>
</dbReference>
<dbReference type="InterPro" id="IPR011990">
    <property type="entry name" value="TPR-like_helical_dom_sf"/>
</dbReference>
<dbReference type="OMA" id="KLQWGES"/>
<dbReference type="PANTHER" id="PTHR26312">
    <property type="entry name" value="TETRATRICOPEPTIDE REPEAT PROTEIN 5"/>
    <property type="match status" value="1"/>
</dbReference>
<evidence type="ECO:0000259" key="1">
    <source>
        <dbReference type="Pfam" id="PF25474"/>
    </source>
</evidence>
<sequence length="415" mass="46586">MVVKVAANLHLQLSEPNLTQSSAVIPSPSFLKRCRTDAVLVSKTVNRSTLFGSRSAIINRSKSSEIFKPKHKASSPIACIHYLSDDEFSKRINDSALRFHVHDGDETDGYERSDDEEDSSDNKLQWGESACCSMKKAFSSTVFIIRELHSYTLQMRESLLCEDLHGIFIRVQNEIHASFLWLFQQVFSHTPTLMIYVMILLANFSVHSMGNNAALAAETAVNPMMGSYSYVSSSEVRGKEQTKYDSLQLQNGKTGRGRGGGGKARPVACGGDKWFDETEWEPSEEELSHQNSIVDGTYCRTELVYKKGLSQEPNNPLLLANYAQFLYLVVHDYDRAEELFKKAIQMEPVDAEAHNKYAIFLWKAKKDLWAAEENFLEAIEVDPNNSYYPASYANFLWSTGGEDTCFPLGSSDGIA</sequence>
<dbReference type="PANTHER" id="PTHR26312:SF132">
    <property type="entry name" value="OS01G0855200 PROTEIN"/>
    <property type="match status" value="1"/>
</dbReference>
<dbReference type="InterPro" id="IPR057352">
    <property type="entry name" value="TPR_TmcB/C"/>
</dbReference>
<protein>
    <recommendedName>
        <fullName evidence="1">TmcB/TmcC TPR repeats domain-containing protein</fullName>
    </recommendedName>
</protein>
<organism evidence="2 3">
    <name type="scientific">Gossypium arboreum</name>
    <name type="common">Tree cotton</name>
    <name type="synonym">Gossypium nanking</name>
    <dbReference type="NCBI Taxonomy" id="29729"/>
    <lineage>
        <taxon>Eukaryota</taxon>
        <taxon>Viridiplantae</taxon>
        <taxon>Streptophyta</taxon>
        <taxon>Embryophyta</taxon>
        <taxon>Tracheophyta</taxon>
        <taxon>Spermatophyta</taxon>
        <taxon>Magnoliopsida</taxon>
        <taxon>eudicotyledons</taxon>
        <taxon>Gunneridae</taxon>
        <taxon>Pentapetalae</taxon>
        <taxon>rosids</taxon>
        <taxon>malvids</taxon>
        <taxon>Malvales</taxon>
        <taxon>Malvaceae</taxon>
        <taxon>Malvoideae</taxon>
        <taxon>Gossypium</taxon>
    </lineage>
</organism>
<accession>A0A0B0N8T4</accession>
<reference evidence="3" key="1">
    <citation type="submission" date="2014-09" db="EMBL/GenBank/DDBJ databases">
        <authorList>
            <person name="Mudge J."/>
            <person name="Ramaraj T."/>
            <person name="Lindquist I.E."/>
            <person name="Bharti A.K."/>
            <person name="Sundararajan A."/>
            <person name="Cameron C.T."/>
            <person name="Woodward J.E."/>
            <person name="May G.D."/>
            <person name="Brubaker C."/>
            <person name="Broadhvest J."/>
            <person name="Wilkins T.A."/>
        </authorList>
    </citation>
    <scope>NUCLEOTIDE SEQUENCE</scope>
    <source>
        <strain evidence="3">cv. AKA8401</strain>
    </source>
</reference>
<evidence type="ECO:0000313" key="2">
    <source>
        <dbReference type="EMBL" id="KHG09067.1"/>
    </source>
</evidence>